<reference evidence="6" key="1">
    <citation type="submission" date="2021-12" db="EMBL/GenBank/DDBJ databases">
        <title>Discovery of the Pendulisporaceae a myxobacterial family with distinct sporulation behavior and unique specialized metabolism.</title>
        <authorList>
            <person name="Garcia R."/>
            <person name="Popoff A."/>
            <person name="Bader C.D."/>
            <person name="Loehr J."/>
            <person name="Walesch S."/>
            <person name="Walt C."/>
            <person name="Boldt J."/>
            <person name="Bunk B."/>
            <person name="Haeckl F.J.F.P.J."/>
            <person name="Gunesch A.P."/>
            <person name="Birkelbach J."/>
            <person name="Nuebel U."/>
            <person name="Pietschmann T."/>
            <person name="Bach T."/>
            <person name="Mueller R."/>
        </authorList>
    </citation>
    <scope>NUCLEOTIDE SEQUENCE</scope>
    <source>
        <strain evidence="6">MSr11367</strain>
    </source>
</reference>
<dbReference type="InterPro" id="IPR006311">
    <property type="entry name" value="TAT_signal"/>
</dbReference>
<evidence type="ECO:0000313" key="7">
    <source>
        <dbReference type="Proteomes" id="UP001374803"/>
    </source>
</evidence>
<name>A0ABZ2L4V7_9BACT</name>
<dbReference type="SUPFAM" id="SSF51735">
    <property type="entry name" value="NAD(P)-binding Rossmann-fold domains"/>
    <property type="match status" value="1"/>
</dbReference>
<dbReference type="RefSeq" id="WP_394835425.1">
    <property type="nucleotide sequence ID" value="NZ_CP089929.1"/>
</dbReference>
<dbReference type="CDD" id="cd05233">
    <property type="entry name" value="SDR_c"/>
    <property type="match status" value="1"/>
</dbReference>
<protein>
    <submittedName>
        <fullName evidence="6">SDR family oxidoreductase</fullName>
    </submittedName>
</protein>
<evidence type="ECO:0000256" key="2">
    <source>
        <dbReference type="ARBA" id="ARBA00023002"/>
    </source>
</evidence>
<comment type="similarity">
    <text evidence="1">Belongs to the short-chain dehydrogenases/reductases (SDR) family.</text>
</comment>
<feature type="chain" id="PRO_5047275175" evidence="4">
    <location>
        <begin position="25"/>
        <end position="287"/>
    </location>
</feature>
<dbReference type="Gene3D" id="3.40.50.720">
    <property type="entry name" value="NAD(P)-binding Rossmann-like Domain"/>
    <property type="match status" value="1"/>
</dbReference>
<dbReference type="InterPro" id="IPR002347">
    <property type="entry name" value="SDR_fam"/>
</dbReference>
<sequence length="287" mass="30114">MDLTTRRHFIAAGLAAGATACASAAMGRPMTAGRRERFRGKVVLITGATSGIGRAAALAFAREGANVGFCGRREALGLEVEREIRAAGGEATYLRADVRRADDVQSFVQRIAEKYGAIHAAFNNAGAVLFKPLHEITLEEWATIEETNVRGVFLSMKYEIPHLIAAGGGTIVITSSFHAVSTRPGAAAYAASKRAHLGIAQAAALDYGPMGIRINVLAPGITDTPMFRSSTGSTEEGRARAATLVDALHRVATAEEMAEAALWLASEDCKYLTGTSLLVDGGLLAGL</sequence>
<evidence type="ECO:0000259" key="5">
    <source>
        <dbReference type="SMART" id="SM00822"/>
    </source>
</evidence>
<proteinExistence type="inferred from homology"/>
<dbReference type="PROSITE" id="PS51318">
    <property type="entry name" value="TAT"/>
    <property type="match status" value="1"/>
</dbReference>
<organism evidence="6 7">
    <name type="scientific">Pendulispora rubella</name>
    <dbReference type="NCBI Taxonomy" id="2741070"/>
    <lineage>
        <taxon>Bacteria</taxon>
        <taxon>Pseudomonadati</taxon>
        <taxon>Myxococcota</taxon>
        <taxon>Myxococcia</taxon>
        <taxon>Myxococcales</taxon>
        <taxon>Sorangiineae</taxon>
        <taxon>Pendulisporaceae</taxon>
        <taxon>Pendulispora</taxon>
    </lineage>
</organism>
<keyword evidence="2" id="KW-0560">Oxidoreductase</keyword>
<evidence type="ECO:0000256" key="1">
    <source>
        <dbReference type="ARBA" id="ARBA00006484"/>
    </source>
</evidence>
<dbReference type="PANTHER" id="PTHR24321:SF8">
    <property type="entry name" value="ESTRADIOL 17-BETA-DEHYDROGENASE 8-RELATED"/>
    <property type="match status" value="1"/>
</dbReference>
<evidence type="ECO:0000313" key="6">
    <source>
        <dbReference type="EMBL" id="WXB05777.1"/>
    </source>
</evidence>
<dbReference type="InterPro" id="IPR057326">
    <property type="entry name" value="KR_dom"/>
</dbReference>
<keyword evidence="4" id="KW-0732">Signal</keyword>
<feature type="domain" description="Ketoreductase" evidence="5">
    <location>
        <begin position="41"/>
        <end position="224"/>
    </location>
</feature>
<evidence type="ECO:0000256" key="4">
    <source>
        <dbReference type="SAM" id="SignalP"/>
    </source>
</evidence>
<gene>
    <name evidence="6" type="ORF">LVJ94_00680</name>
</gene>
<dbReference type="PROSITE" id="PS51257">
    <property type="entry name" value="PROKAR_LIPOPROTEIN"/>
    <property type="match status" value="1"/>
</dbReference>
<keyword evidence="7" id="KW-1185">Reference proteome</keyword>
<evidence type="ECO:0000256" key="3">
    <source>
        <dbReference type="ARBA" id="ARBA00023027"/>
    </source>
</evidence>
<dbReference type="InterPro" id="IPR036291">
    <property type="entry name" value="NAD(P)-bd_dom_sf"/>
</dbReference>
<dbReference type="PRINTS" id="PR00081">
    <property type="entry name" value="GDHRDH"/>
</dbReference>
<dbReference type="Proteomes" id="UP001374803">
    <property type="component" value="Chromosome"/>
</dbReference>
<dbReference type="Pfam" id="PF13561">
    <property type="entry name" value="adh_short_C2"/>
    <property type="match status" value="1"/>
</dbReference>
<dbReference type="SMART" id="SM00822">
    <property type="entry name" value="PKS_KR"/>
    <property type="match status" value="1"/>
</dbReference>
<accession>A0ABZ2L4V7</accession>
<keyword evidence="3" id="KW-0520">NAD</keyword>
<dbReference type="PANTHER" id="PTHR24321">
    <property type="entry name" value="DEHYDROGENASES, SHORT CHAIN"/>
    <property type="match status" value="1"/>
</dbReference>
<dbReference type="EMBL" id="CP089983">
    <property type="protein sequence ID" value="WXB05777.1"/>
    <property type="molecule type" value="Genomic_DNA"/>
</dbReference>
<feature type="signal peptide" evidence="4">
    <location>
        <begin position="1"/>
        <end position="24"/>
    </location>
</feature>